<evidence type="ECO:0000313" key="4">
    <source>
        <dbReference type="EMBL" id="PWU91312.1"/>
    </source>
</evidence>
<feature type="compositionally biased region" description="Low complexity" evidence="2">
    <location>
        <begin position="152"/>
        <end position="163"/>
    </location>
</feature>
<keyword evidence="1" id="KW-0175">Coiled coil</keyword>
<feature type="domain" description="SPRY" evidence="3">
    <location>
        <begin position="1051"/>
        <end position="1131"/>
    </location>
</feature>
<dbReference type="AlphaFoldDB" id="A0A2V2V6V7"/>
<sequence length="1133" mass="128017">MNTSPHCKKEMNKKRMPETIEPSQLHSDRHGGDRRRDGTHASVVAKESLLPPHVPVSVTSPKKNTVGNSYDVSEEQVCLSPNADARGRSVVRRICAEEEAARRSRICLQQLESWKNLRVNAWRERMTLLRPEERSASLQSFSVRTREDYDSSSDLPSLSDSPPCQCDPFNRTLSPLQTSGARAQRSSLLEKFYEGEVMREARRRVRREELERQTQEAAERRKAEEEKRRREREAETRRWMEEMEALRQQEREAQQRLRDELVQREEAEENARRAADRAKGAEERLESVRRAYDGAKASNKDALDGLQLRAQQVEILSTEIQRLKDATEALQHQHTLDERRQQRRIEELEHELAAASQREATASNCLRETQRELEELRQSHDEKEKAMRDVNASLRQMQRRTEDNEQRLCAATSAAEEEGRRADELALQYKEAQQTMEYLRMELQRCREDATQSLKDQAARFEALIAANESAADAALRQLQTDLAAFRQRYEELRQERAAESAATEAELGAQQQEARRLHDNISELQKRIDADDAELAECRRELQEEILRNDEAERLLRKAAADISAMSAGLLELQKERDGGNLRCERLEAVIRDANSQAQRARSAVSKQQPLQNQRPCSNNAAALRSLFLRDERETGLRDLPELPAHATGRHSSSAPQAGASWLQPVESQASRRDFLARSVGHVDTSPDTRLRSLAAKVDYAVEAMLFAREYALRRPRREEEEQQQQQQQQRLTSTSPLRDETSRGRDRRLAAECVVKLMEAVTLLNDVLQTVEPITSGDANGVVGHEKNCRLVKHLRKQRDMLHLLLEEMRDVDRSGRRRMASAAVLLCDPLTEPLATAVAERLGTVLERLQSGEPSRTSHSTGHAGGDAGVLKGDKITSFTSPSPRIPRGVKNDDDYELAANGSATRQLYVNGGIRGPIPRHTFGFTGGRLQVSNNGTRLQRLLLPGVLDTMTVSALGALDHRTILTAQQSAAPSCFEYTIRVCMHCDGLLVGFADRYLPLEGFGPAQNSLRYTNCYYLHLGRGTLFCPAQGMVDVPYRAFQRAAPGITTKESLSHCNNNNDGATTTTTNNNTAAVRIGEEISCSLDTVTRTIRFRRDDVDCGVAFERVSLNRSLFPAFEVNSRGCTIEFV</sequence>
<dbReference type="VEuPathDB" id="TriTrypDB:TcBrA4_0033370"/>
<dbReference type="InterPro" id="IPR043136">
    <property type="entry name" value="B30.2/SPRY_sf"/>
</dbReference>
<feature type="compositionally biased region" description="Basic and acidic residues" evidence="2">
    <location>
        <begin position="7"/>
        <end position="18"/>
    </location>
</feature>
<feature type="region of interest" description="Disordered" evidence="2">
    <location>
        <begin position="853"/>
        <end position="894"/>
    </location>
</feature>
<evidence type="ECO:0000313" key="5">
    <source>
        <dbReference type="Proteomes" id="UP000246121"/>
    </source>
</evidence>
<feature type="region of interest" description="Disordered" evidence="2">
    <location>
        <begin position="717"/>
        <end position="747"/>
    </location>
</feature>
<dbReference type="VEuPathDB" id="TriTrypDB:TcCLB.509007.20"/>
<evidence type="ECO:0000256" key="2">
    <source>
        <dbReference type="SAM" id="MobiDB-lite"/>
    </source>
</evidence>
<gene>
    <name evidence="4" type="ORF">C4B63_44g120</name>
</gene>
<dbReference type="EMBL" id="PRFA01000044">
    <property type="protein sequence ID" value="PWU91312.1"/>
    <property type="molecule type" value="Genomic_DNA"/>
</dbReference>
<dbReference type="VEuPathDB" id="TriTrypDB:C3747_141g28"/>
<name>A0A2V2V6V7_TRYCR</name>
<dbReference type="Gene3D" id="2.60.120.920">
    <property type="match status" value="1"/>
</dbReference>
<dbReference type="SUPFAM" id="SSF49899">
    <property type="entry name" value="Concanavalin A-like lectins/glucanases"/>
    <property type="match status" value="1"/>
</dbReference>
<dbReference type="VEuPathDB" id="TriTrypDB:Tc_MARK_1631"/>
<feature type="region of interest" description="Disordered" evidence="2">
    <location>
        <begin position="133"/>
        <end position="182"/>
    </location>
</feature>
<dbReference type="VEuPathDB" id="TriTrypDB:TcCLB.508965.90"/>
<feature type="compositionally biased region" description="Basic and acidic residues" evidence="2">
    <location>
        <begin position="26"/>
        <end position="39"/>
    </location>
</feature>
<feature type="region of interest" description="Disordered" evidence="2">
    <location>
        <begin position="204"/>
        <end position="236"/>
    </location>
</feature>
<evidence type="ECO:0000256" key="1">
    <source>
        <dbReference type="SAM" id="Coils"/>
    </source>
</evidence>
<dbReference type="VEuPathDB" id="TriTrypDB:TcCL_NonESM04817"/>
<feature type="compositionally biased region" description="Polar residues" evidence="2">
    <location>
        <begin position="855"/>
        <end position="864"/>
    </location>
</feature>
<dbReference type="Proteomes" id="UP000246121">
    <property type="component" value="Unassembled WGS sequence"/>
</dbReference>
<feature type="compositionally biased region" description="Polar residues" evidence="2">
    <location>
        <begin position="171"/>
        <end position="182"/>
    </location>
</feature>
<dbReference type="InterPro" id="IPR013320">
    <property type="entry name" value="ConA-like_dom_sf"/>
</dbReference>
<dbReference type="Pfam" id="PF00622">
    <property type="entry name" value="SPRY"/>
    <property type="match status" value="1"/>
</dbReference>
<dbReference type="InterPro" id="IPR003877">
    <property type="entry name" value="SPRY_dom"/>
</dbReference>
<dbReference type="VEuPathDB" id="TriTrypDB:TcYC6_0106500"/>
<organism evidence="4 5">
    <name type="scientific">Trypanosoma cruzi</name>
    <dbReference type="NCBI Taxonomy" id="5693"/>
    <lineage>
        <taxon>Eukaryota</taxon>
        <taxon>Discoba</taxon>
        <taxon>Euglenozoa</taxon>
        <taxon>Kinetoplastea</taxon>
        <taxon>Metakinetoplastina</taxon>
        <taxon>Trypanosomatida</taxon>
        <taxon>Trypanosomatidae</taxon>
        <taxon>Trypanosoma</taxon>
        <taxon>Schizotrypanum</taxon>
    </lineage>
</organism>
<dbReference type="VEuPathDB" id="TriTrypDB:C4B63_44g120"/>
<proteinExistence type="predicted"/>
<dbReference type="VEuPathDB" id="TriTrypDB:TcCLB.507239.10"/>
<dbReference type="VEuPathDB" id="TriTrypDB:TCSYLVIO_002919"/>
<reference evidence="4 5" key="1">
    <citation type="journal article" date="2018" name="Microb. Genom.">
        <title>Expanding an expanded genome: long-read sequencing of Trypanosoma cruzi.</title>
        <authorList>
            <person name="Berna L."/>
            <person name="Rodriguez M."/>
            <person name="Chiribao M.L."/>
            <person name="Parodi-Talice A."/>
            <person name="Pita S."/>
            <person name="Rijo G."/>
            <person name="Alvarez-Valin F."/>
            <person name="Robello C."/>
        </authorList>
    </citation>
    <scope>NUCLEOTIDE SEQUENCE [LARGE SCALE GENOMIC DNA]</scope>
    <source>
        <strain evidence="4 5">Dm28c</strain>
    </source>
</reference>
<comment type="caution">
    <text evidence="4">The sequence shown here is derived from an EMBL/GenBank/DDBJ whole genome shotgun (WGS) entry which is preliminary data.</text>
</comment>
<feature type="region of interest" description="Disordered" evidence="2">
    <location>
        <begin position="1"/>
        <end position="44"/>
    </location>
</feature>
<feature type="region of interest" description="Disordered" evidence="2">
    <location>
        <begin position="644"/>
        <end position="667"/>
    </location>
</feature>
<feature type="coiled-coil region" evidence="1">
    <location>
        <begin position="476"/>
        <end position="605"/>
    </location>
</feature>
<dbReference type="VEuPathDB" id="TriTrypDB:TcG_01458"/>
<protein>
    <recommendedName>
        <fullName evidence="3">SPRY domain-containing protein</fullName>
    </recommendedName>
</protein>
<accession>A0A2V2V6V7</accession>
<dbReference type="VEuPathDB" id="TriTrypDB:TCDM_04870"/>
<evidence type="ECO:0000259" key="3">
    <source>
        <dbReference type="Pfam" id="PF00622"/>
    </source>
</evidence>
<dbReference type="VEuPathDB" id="TriTrypDB:BCY84_21684"/>